<sequence length="1030" mass="116028">MQKSLLKLSVIVWLITFFSFSSQGYAQGTSPEKITIEGTVIDNNNNEPIVGATVRLKRGTKGTATNAHGKFVITGCSPTDVFQVTFIGYKPKEFTVGKKRHFNIYLEEDAMQLGQVVVTGFQELKKNSFTGTATIVTKEELQKANAKDAVKALQVFDPSFRILDNLGFGSDPNQMHEINIRGASSISQQRGLDVENERLTQRTNLRDNPNMPIFMLDGFEVDVQKIYDMDINRIQSMTILKDAAATALYGSRAANGVIVVTTVPPKAGEIRIDYNTTMELTFPDLSDYNLTNASEKLQVEKDAGLYTGGAYDGIEKTMQYNQKLNEVRRGVNTDWIARPLRNAYNWRNDISLSGGVESVRYMLNLNYDKNAGVMKGSYRNRYGAGMTLDYRLRDWLHIQNKVSLDRANYEDSPYGYFNDYSKQLPYDAIYGEDGEYLQTLPMSHRTNPLWQEQYLQSYAGRGNITDITDNFLVNIHFTQNFYLRGTFSVSQVKTDSKTFIDPKDPSFNSMANNRKGSLSTSGDTRLKWNANALLYFNQRFGKHFVNLTGGVDAQETKDNRIAYTQEGFNIGSLSDPIYSAQQLNKTADTKSTTRLFGVLGSLNYTFDEIYLLDASFRFDGSSQFGEDKRFAPFASVGLGINLHNYKFIKNIPWLNTLRLRGTYGSTGKVNFSRFDVISSYRVDSQSWYYTGPAVMLATIGNSRLSWETTKTLDFGFTAELFKSRFYIEANYYRKTTDGMIDQIAIRPSSGFKSYNGNVGSIVNKGFELKSNVTLFRNRNWSVVANANMASNTNKISKLDKAIEEYNKKIRDNYDAEHPKYANLQNRPLIQYYVGASTSAIYAVPSLGIDPASGKEMFLKKDGTVTKEWNASDMVVCGDINPDVQGSFGLNVAYKGLYVNASFLYAFGGQQYNQTLVEKVENAEIATSNVDRRVITDRWRKVGDVAPFYGLGEKGSTKPSSRFVQNQNYVYFNSIAIGYDFGKKLVSRLKLSSLSVSFNASDLARWSSIKQERGLSYPYSHTYSISLRASY</sequence>
<protein>
    <submittedName>
        <fullName evidence="10">SusC/RagA family TonB-linked outer membrane protein</fullName>
    </submittedName>
</protein>
<evidence type="ECO:0000256" key="7">
    <source>
        <dbReference type="PROSITE-ProRule" id="PRU01360"/>
    </source>
</evidence>
<dbReference type="InterPro" id="IPR023996">
    <property type="entry name" value="TonB-dep_OMP_SusC/RagA"/>
</dbReference>
<dbReference type="RefSeq" id="WP_107581705.1">
    <property type="nucleotide sequence ID" value="NZ_JAERMS010000053.1"/>
</dbReference>
<evidence type="ECO:0000256" key="8">
    <source>
        <dbReference type="SAM" id="SignalP"/>
    </source>
</evidence>
<dbReference type="InterPro" id="IPR037066">
    <property type="entry name" value="Plug_dom_sf"/>
</dbReference>
<dbReference type="InterPro" id="IPR023997">
    <property type="entry name" value="TonB-dep_OMP_SusC/RagA_CS"/>
</dbReference>
<feature type="chain" id="PRO_5045677651" evidence="8">
    <location>
        <begin position="27"/>
        <end position="1030"/>
    </location>
</feature>
<comment type="subcellular location">
    <subcellularLocation>
        <location evidence="1 7">Cell outer membrane</location>
        <topology evidence="1 7">Multi-pass membrane protein</topology>
    </subcellularLocation>
</comment>
<evidence type="ECO:0000313" key="11">
    <source>
        <dbReference type="Proteomes" id="UP000664265"/>
    </source>
</evidence>
<accession>A0ABS3M828</accession>
<dbReference type="PROSITE" id="PS52016">
    <property type="entry name" value="TONB_DEPENDENT_REC_3"/>
    <property type="match status" value="1"/>
</dbReference>
<keyword evidence="6 7" id="KW-0998">Cell outer membrane</keyword>
<dbReference type="NCBIfam" id="TIGR04056">
    <property type="entry name" value="OMP_RagA_SusC"/>
    <property type="match status" value="1"/>
</dbReference>
<dbReference type="NCBIfam" id="TIGR04057">
    <property type="entry name" value="SusC_RagA_signa"/>
    <property type="match status" value="1"/>
</dbReference>
<feature type="domain" description="TonB-dependent receptor plug" evidence="9">
    <location>
        <begin position="126"/>
        <end position="257"/>
    </location>
</feature>
<dbReference type="InterPro" id="IPR036942">
    <property type="entry name" value="Beta-barrel_TonB_sf"/>
</dbReference>
<dbReference type="SUPFAM" id="SSF56935">
    <property type="entry name" value="Porins"/>
    <property type="match status" value="1"/>
</dbReference>
<dbReference type="InterPro" id="IPR008969">
    <property type="entry name" value="CarboxyPept-like_regulatory"/>
</dbReference>
<dbReference type="InterPro" id="IPR012910">
    <property type="entry name" value="Plug_dom"/>
</dbReference>
<name>A0ABS3M828_9BACT</name>
<reference evidence="10 11" key="1">
    <citation type="submission" date="2021-01" db="EMBL/GenBank/DDBJ databases">
        <title>Prevotella A2931 sp. nov.</title>
        <authorList>
            <person name="Buhl M."/>
            <person name="Oberhettinger P."/>
        </authorList>
    </citation>
    <scope>NUCLEOTIDE SEQUENCE [LARGE SCALE GENOMIC DNA]</scope>
    <source>
        <strain evidence="10 11">A2931</strain>
    </source>
</reference>
<comment type="caution">
    <text evidence="10">The sequence shown here is derived from an EMBL/GenBank/DDBJ whole genome shotgun (WGS) entry which is preliminary data.</text>
</comment>
<comment type="similarity">
    <text evidence="7">Belongs to the TonB-dependent receptor family.</text>
</comment>
<proteinExistence type="inferred from homology"/>
<dbReference type="Gene3D" id="2.170.130.10">
    <property type="entry name" value="TonB-dependent receptor, plug domain"/>
    <property type="match status" value="1"/>
</dbReference>
<feature type="signal peptide" evidence="8">
    <location>
        <begin position="1"/>
        <end position="26"/>
    </location>
</feature>
<evidence type="ECO:0000256" key="6">
    <source>
        <dbReference type="ARBA" id="ARBA00023237"/>
    </source>
</evidence>
<dbReference type="EMBL" id="JAERMS010000053">
    <property type="protein sequence ID" value="MBO1364361.1"/>
    <property type="molecule type" value="Genomic_DNA"/>
</dbReference>
<dbReference type="SUPFAM" id="SSF49464">
    <property type="entry name" value="Carboxypeptidase regulatory domain-like"/>
    <property type="match status" value="1"/>
</dbReference>
<dbReference type="Gene3D" id="2.60.40.1120">
    <property type="entry name" value="Carboxypeptidase-like, regulatory domain"/>
    <property type="match status" value="1"/>
</dbReference>
<keyword evidence="4 7" id="KW-0812">Transmembrane</keyword>
<dbReference type="InterPro" id="IPR039426">
    <property type="entry name" value="TonB-dep_rcpt-like"/>
</dbReference>
<evidence type="ECO:0000256" key="1">
    <source>
        <dbReference type="ARBA" id="ARBA00004571"/>
    </source>
</evidence>
<evidence type="ECO:0000256" key="5">
    <source>
        <dbReference type="ARBA" id="ARBA00023136"/>
    </source>
</evidence>
<keyword evidence="8" id="KW-0732">Signal</keyword>
<keyword evidence="3 7" id="KW-1134">Transmembrane beta strand</keyword>
<evidence type="ECO:0000259" key="9">
    <source>
        <dbReference type="Pfam" id="PF07715"/>
    </source>
</evidence>
<dbReference type="Pfam" id="PF13715">
    <property type="entry name" value="CarbopepD_reg_2"/>
    <property type="match status" value="1"/>
</dbReference>
<dbReference type="Proteomes" id="UP000664265">
    <property type="component" value="Unassembled WGS sequence"/>
</dbReference>
<evidence type="ECO:0000313" key="10">
    <source>
        <dbReference type="EMBL" id="MBO1364361.1"/>
    </source>
</evidence>
<evidence type="ECO:0000256" key="4">
    <source>
        <dbReference type="ARBA" id="ARBA00022692"/>
    </source>
</evidence>
<evidence type="ECO:0000256" key="3">
    <source>
        <dbReference type="ARBA" id="ARBA00022452"/>
    </source>
</evidence>
<dbReference type="Gene3D" id="2.40.170.20">
    <property type="entry name" value="TonB-dependent receptor, beta-barrel domain"/>
    <property type="match status" value="1"/>
</dbReference>
<keyword evidence="2 7" id="KW-0813">Transport</keyword>
<organism evidence="10 11">
    <name type="scientific">Prevotella illustrans</name>
    <dbReference type="NCBI Taxonomy" id="2800387"/>
    <lineage>
        <taxon>Bacteria</taxon>
        <taxon>Pseudomonadati</taxon>
        <taxon>Bacteroidota</taxon>
        <taxon>Bacteroidia</taxon>
        <taxon>Bacteroidales</taxon>
        <taxon>Prevotellaceae</taxon>
        <taxon>Prevotella</taxon>
    </lineage>
</organism>
<keyword evidence="11" id="KW-1185">Reference proteome</keyword>
<gene>
    <name evidence="10" type="ORF">JHU38_11405</name>
</gene>
<evidence type="ECO:0000256" key="2">
    <source>
        <dbReference type="ARBA" id="ARBA00022448"/>
    </source>
</evidence>
<keyword evidence="5 7" id="KW-0472">Membrane</keyword>
<dbReference type="Pfam" id="PF07715">
    <property type="entry name" value="Plug"/>
    <property type="match status" value="1"/>
</dbReference>